<feature type="compositionally biased region" description="Basic and acidic residues" evidence="1">
    <location>
        <begin position="529"/>
        <end position="540"/>
    </location>
</feature>
<evidence type="ECO:0000313" key="2">
    <source>
        <dbReference type="EMBL" id="CBK23566.2"/>
    </source>
</evidence>
<feature type="compositionally biased region" description="Acidic residues" evidence="1">
    <location>
        <begin position="476"/>
        <end position="498"/>
    </location>
</feature>
<feature type="compositionally biased region" description="Basic residues" evidence="1">
    <location>
        <begin position="517"/>
        <end position="528"/>
    </location>
</feature>
<feature type="region of interest" description="Disordered" evidence="1">
    <location>
        <begin position="467"/>
        <end position="565"/>
    </location>
</feature>
<dbReference type="Proteomes" id="UP000008312">
    <property type="component" value="Unassembled WGS sequence"/>
</dbReference>
<feature type="region of interest" description="Disordered" evidence="1">
    <location>
        <begin position="232"/>
        <end position="251"/>
    </location>
</feature>
<protein>
    <submittedName>
        <fullName evidence="2">Uncharacterized protein</fullName>
    </submittedName>
</protein>
<gene>
    <name evidence="2" type="ORF">GSBLH_T00003419001</name>
</gene>
<accession>D8M5W7</accession>
<proteinExistence type="predicted"/>
<reference evidence="2" key="1">
    <citation type="submission" date="2010-02" db="EMBL/GenBank/DDBJ databases">
        <title>Sequencing and annotation of the Blastocystis hominis genome.</title>
        <authorList>
            <person name="Wincker P."/>
        </authorList>
    </citation>
    <scope>NUCLEOTIDE SEQUENCE</scope>
    <source>
        <strain evidence="2">Singapore isolate B</strain>
    </source>
</reference>
<dbReference type="GeneID" id="24920520"/>
<dbReference type="AlphaFoldDB" id="D8M5W7"/>
<evidence type="ECO:0000256" key="1">
    <source>
        <dbReference type="SAM" id="MobiDB-lite"/>
    </source>
</evidence>
<dbReference type="EMBL" id="FN668661">
    <property type="protein sequence ID" value="CBK23566.2"/>
    <property type="molecule type" value="Genomic_DNA"/>
</dbReference>
<name>D8M5W7_BLAHO</name>
<feature type="compositionally biased region" description="Basic and acidic residues" evidence="1">
    <location>
        <begin position="499"/>
        <end position="513"/>
    </location>
</feature>
<dbReference type="InParanoid" id="D8M5W7"/>
<dbReference type="RefSeq" id="XP_012897614.1">
    <property type="nucleotide sequence ID" value="XM_013042160.1"/>
</dbReference>
<evidence type="ECO:0000313" key="3">
    <source>
        <dbReference type="Proteomes" id="UP000008312"/>
    </source>
</evidence>
<sequence length="565" mass="62682">MFAHIFPITCSDLFSPPPFSTRFTSAFSAKKLGISTPPRSPPSSAPSTSSLWFLQFPHFTIATRHPSIEFDGETLPRGRFARALPQRTSFPLRRTSIERLRSSKRILRAPNRQFPFSFGFPRFHHLTARRSEAGCGKNRGNGPQKPVYSTRFAVQSGSFRIRFGFASFRIANRIPAPRIRFPPHRLRGFDSSSIGFRGYRGAPAGIGGAIGQSAARAVEFDRFATRGMCGMRRKNRGTHRTPRLAAPRTGAHGIGAHRGSFAVRIGAIVGFLAGTNVPARHRVAPKRPPRCPSLPPSQPRPFLSAPGVSPPTRAAAIVEAAATQAKQATQATVDRRAEWLRSVWQYVESEKACVSFLQSRLNRNVDEVDALAAELQRETPTEAKLARVVQLRRAIASDREALKTLRTFAAGIERRLAEMLDGATAEAQKETLVPIYVAFFEMGVQKTISIEVYNVLVDAVNAALPKPEPKKKEETEKVDDEQEEKEEEETEPEAGAETETEKGATKEKEREQGKTNAKGRRRGKGKRGNNKEKKQTETGRKWGVVKQQEVKSVDAIQKEIQASRQ</sequence>
<keyword evidence="3" id="KW-1185">Reference proteome</keyword>
<feature type="compositionally biased region" description="Basic residues" evidence="1">
    <location>
        <begin position="232"/>
        <end position="242"/>
    </location>
</feature>
<organism evidence="2">
    <name type="scientific">Blastocystis hominis</name>
    <dbReference type="NCBI Taxonomy" id="12968"/>
    <lineage>
        <taxon>Eukaryota</taxon>
        <taxon>Sar</taxon>
        <taxon>Stramenopiles</taxon>
        <taxon>Bigyra</taxon>
        <taxon>Opalozoa</taxon>
        <taxon>Opalinata</taxon>
        <taxon>Blastocystidae</taxon>
        <taxon>Blastocystis</taxon>
    </lineage>
</organism>